<dbReference type="InterPro" id="IPR000014">
    <property type="entry name" value="PAS"/>
</dbReference>
<feature type="domain" description="GGDEF" evidence="5">
    <location>
        <begin position="164"/>
        <end position="294"/>
    </location>
</feature>
<accession>A0A418NL02</accession>
<dbReference type="InterPro" id="IPR000160">
    <property type="entry name" value="GGDEF_dom"/>
</dbReference>
<dbReference type="Pfam" id="PF08448">
    <property type="entry name" value="PAS_4"/>
    <property type="match status" value="1"/>
</dbReference>
<dbReference type="Pfam" id="PF00990">
    <property type="entry name" value="GGDEF"/>
    <property type="match status" value="1"/>
</dbReference>
<evidence type="ECO:0000313" key="7">
    <source>
        <dbReference type="Proteomes" id="UP000285092"/>
    </source>
</evidence>
<dbReference type="PROSITE" id="PS50113">
    <property type="entry name" value="PAC"/>
    <property type="match status" value="1"/>
</dbReference>
<evidence type="ECO:0000313" key="6">
    <source>
        <dbReference type="EMBL" id="RIV80304.1"/>
    </source>
</evidence>
<dbReference type="InterPro" id="IPR035965">
    <property type="entry name" value="PAS-like_dom_sf"/>
</dbReference>
<keyword evidence="7" id="KW-1185">Reference proteome</keyword>
<feature type="domain" description="PAC" evidence="4">
    <location>
        <begin position="84"/>
        <end position="136"/>
    </location>
</feature>
<dbReference type="SMART" id="SM00267">
    <property type="entry name" value="GGDEF"/>
    <property type="match status" value="1"/>
</dbReference>
<dbReference type="NCBIfam" id="TIGR00229">
    <property type="entry name" value="sensory_box"/>
    <property type="match status" value="1"/>
</dbReference>
<organism evidence="6 7">
    <name type="scientific">Pelagerythrobacter aerophilus</name>
    <dbReference type="NCBI Taxonomy" id="2306995"/>
    <lineage>
        <taxon>Bacteria</taxon>
        <taxon>Pseudomonadati</taxon>
        <taxon>Pseudomonadota</taxon>
        <taxon>Alphaproteobacteria</taxon>
        <taxon>Sphingomonadales</taxon>
        <taxon>Erythrobacteraceae</taxon>
        <taxon>Pelagerythrobacter</taxon>
    </lineage>
</organism>
<reference evidence="6 7" key="1">
    <citation type="submission" date="2018-08" db="EMBL/GenBank/DDBJ databases">
        <title>Altererythrobacter sp.Ery1 and Ery12, the genome sequencing of novel strains in genus Alterythrobacter.</title>
        <authorList>
            <person name="Cheng H."/>
            <person name="Wu Y.-H."/>
            <person name="Fang C."/>
            <person name="Xu X.-W."/>
        </authorList>
    </citation>
    <scope>NUCLEOTIDE SEQUENCE [LARGE SCALE GENOMIC DNA]</scope>
    <source>
        <strain evidence="6 7">Ery1</strain>
    </source>
</reference>
<dbReference type="GO" id="GO:0052621">
    <property type="term" value="F:diguanylate cyclase activity"/>
    <property type="evidence" value="ECO:0007669"/>
    <property type="project" value="UniProtKB-EC"/>
</dbReference>
<dbReference type="InterPro" id="IPR043128">
    <property type="entry name" value="Rev_trsase/Diguanyl_cyclase"/>
</dbReference>
<dbReference type="EMBL" id="QXFK01000011">
    <property type="protein sequence ID" value="RIV80304.1"/>
    <property type="molecule type" value="Genomic_DNA"/>
</dbReference>
<gene>
    <name evidence="6" type="ORF">D2V04_03140</name>
</gene>
<dbReference type="PANTHER" id="PTHR45138">
    <property type="entry name" value="REGULATORY COMPONENTS OF SENSORY TRANSDUCTION SYSTEM"/>
    <property type="match status" value="1"/>
</dbReference>
<sequence length="303" mass="32824">MVEDFTLHEGAALYDLVAEGGRDIVVKVDREGFVVHASAAIGQLGFAIPDMLITPHLADLAEPAQAEKLRAFLEVIMRGGSATGWFEFAARMDDGRTNWFTLQLRPLLAGDGQAYGAIGIMRSIEERRALEERLFAATVTDPLTGLANRRAFQMMLRHLVRRGQGGTLALFDIDHFRAINLRHGASAGDRVLVAFADFLRGTLRHEHIVARIGGEGFGVLLPDHDLAAARTVVAAVLTALTEASPPHPSDEPRLSASVGLAALRMSADDTLRRAELALLAAKARGRGRAETDEDLPDRGRLRA</sequence>
<dbReference type="SUPFAM" id="SSF55073">
    <property type="entry name" value="Nucleotide cyclase"/>
    <property type="match status" value="1"/>
</dbReference>
<evidence type="ECO:0000259" key="4">
    <source>
        <dbReference type="PROSITE" id="PS50113"/>
    </source>
</evidence>
<dbReference type="OrthoDB" id="9812260at2"/>
<dbReference type="Proteomes" id="UP000285092">
    <property type="component" value="Unassembled WGS sequence"/>
</dbReference>
<protein>
    <recommendedName>
        <fullName evidence="1">diguanylate cyclase</fullName>
        <ecNumber evidence="1">2.7.7.65</ecNumber>
    </recommendedName>
</protein>
<dbReference type="InterPro" id="IPR029787">
    <property type="entry name" value="Nucleotide_cyclase"/>
</dbReference>
<dbReference type="EC" id="2.7.7.65" evidence="1"/>
<dbReference type="InterPro" id="IPR050469">
    <property type="entry name" value="Diguanylate_Cyclase"/>
</dbReference>
<dbReference type="CDD" id="cd01949">
    <property type="entry name" value="GGDEF"/>
    <property type="match status" value="1"/>
</dbReference>
<feature type="region of interest" description="Disordered" evidence="3">
    <location>
        <begin position="282"/>
        <end position="303"/>
    </location>
</feature>
<dbReference type="NCBIfam" id="TIGR00254">
    <property type="entry name" value="GGDEF"/>
    <property type="match status" value="1"/>
</dbReference>
<evidence type="ECO:0000259" key="5">
    <source>
        <dbReference type="PROSITE" id="PS50887"/>
    </source>
</evidence>
<name>A0A418NL02_9SPHN</name>
<dbReference type="PROSITE" id="PS50887">
    <property type="entry name" value="GGDEF"/>
    <property type="match status" value="1"/>
</dbReference>
<dbReference type="Gene3D" id="3.30.70.270">
    <property type="match status" value="1"/>
</dbReference>
<evidence type="ECO:0000256" key="1">
    <source>
        <dbReference type="ARBA" id="ARBA00012528"/>
    </source>
</evidence>
<dbReference type="InterPro" id="IPR013656">
    <property type="entry name" value="PAS_4"/>
</dbReference>
<dbReference type="PANTHER" id="PTHR45138:SF9">
    <property type="entry name" value="DIGUANYLATE CYCLASE DGCM-RELATED"/>
    <property type="match status" value="1"/>
</dbReference>
<comment type="catalytic activity">
    <reaction evidence="2">
        <text>2 GTP = 3',3'-c-di-GMP + 2 diphosphate</text>
        <dbReference type="Rhea" id="RHEA:24898"/>
        <dbReference type="ChEBI" id="CHEBI:33019"/>
        <dbReference type="ChEBI" id="CHEBI:37565"/>
        <dbReference type="ChEBI" id="CHEBI:58805"/>
        <dbReference type="EC" id="2.7.7.65"/>
    </reaction>
</comment>
<proteinExistence type="predicted"/>
<dbReference type="AlphaFoldDB" id="A0A418NL02"/>
<evidence type="ECO:0000256" key="3">
    <source>
        <dbReference type="SAM" id="MobiDB-lite"/>
    </source>
</evidence>
<comment type="caution">
    <text evidence="6">The sequence shown here is derived from an EMBL/GenBank/DDBJ whole genome shotgun (WGS) entry which is preliminary data.</text>
</comment>
<dbReference type="SUPFAM" id="SSF55785">
    <property type="entry name" value="PYP-like sensor domain (PAS domain)"/>
    <property type="match status" value="1"/>
</dbReference>
<evidence type="ECO:0000256" key="2">
    <source>
        <dbReference type="ARBA" id="ARBA00034247"/>
    </source>
</evidence>
<dbReference type="InterPro" id="IPR000700">
    <property type="entry name" value="PAS-assoc_C"/>
</dbReference>
<dbReference type="Gene3D" id="3.30.450.20">
    <property type="entry name" value="PAS domain"/>
    <property type="match status" value="1"/>
</dbReference>